<evidence type="ECO:0000256" key="1">
    <source>
        <dbReference type="SAM" id="SignalP"/>
    </source>
</evidence>
<dbReference type="EMBL" id="CP024608">
    <property type="protein sequence ID" value="ATQ77303.1"/>
    <property type="molecule type" value="Genomic_DNA"/>
</dbReference>
<evidence type="ECO:0000313" key="2">
    <source>
        <dbReference type="EMBL" id="ATQ77303.1"/>
    </source>
</evidence>
<dbReference type="AlphaFoldDB" id="A0A2D2DQS6"/>
<evidence type="ECO:0008006" key="4">
    <source>
        <dbReference type="Google" id="ProtNLM"/>
    </source>
</evidence>
<sequence length="333" mass="37707">MLICRRHSLGKQNFMEKATTNPTRARCKLVAGAALLLISAYSSATSDAQARLERYYEASASVAQSDMPERRKAAMIDAIFSSSFKEIGGSIPDEDLLPVFQATLSTLFYTVDKNKLPLMIKIFRRMAELKIAKSADYENMLQAYLAVRDFQGANAFLSRYHKRAQERRIISIDPLPAHAKQRTEWQVGEARRVIRRPVTMPDGTFLVVLASPHCHFATEAVVAMENDTALRPLLKNRIKLLAIQDLSFDYDAFIAWNRTHPSLPYALIHSRSEWPEVSSITLPTFAFYRDGKLLKEFSRWPEGGNMEQIYRGFGISYPTVAMGGRRQNSSDSE</sequence>
<keyword evidence="3" id="KW-1185">Reference proteome</keyword>
<reference evidence="2" key="1">
    <citation type="submission" date="2017-10" db="EMBL/GenBank/DDBJ databases">
        <title>Massilia psychrophilum sp. nov., a novel purple-pigmented bacterium isolated from Tianshan glacier, Xinjiang Municipality, China.</title>
        <authorList>
            <person name="Wang H."/>
        </authorList>
    </citation>
    <scope>NUCLEOTIDE SEQUENCE [LARGE SCALE GENOMIC DNA]</scope>
    <source>
        <strain evidence="2">B2</strain>
    </source>
</reference>
<proteinExistence type="predicted"/>
<name>A0A2D2DQS6_9BURK</name>
<protein>
    <recommendedName>
        <fullName evidence="4">Thioredoxin domain-containing protein</fullName>
    </recommendedName>
</protein>
<feature type="chain" id="PRO_5013776808" description="Thioredoxin domain-containing protein" evidence="1">
    <location>
        <begin position="45"/>
        <end position="333"/>
    </location>
</feature>
<gene>
    <name evidence="2" type="ORF">CR152_24385</name>
</gene>
<feature type="signal peptide" evidence="1">
    <location>
        <begin position="1"/>
        <end position="44"/>
    </location>
</feature>
<organism evidence="2 3">
    <name type="scientific">Massilia violaceinigra</name>
    <dbReference type="NCBI Taxonomy" id="2045208"/>
    <lineage>
        <taxon>Bacteria</taxon>
        <taxon>Pseudomonadati</taxon>
        <taxon>Pseudomonadota</taxon>
        <taxon>Betaproteobacteria</taxon>
        <taxon>Burkholderiales</taxon>
        <taxon>Oxalobacteraceae</taxon>
        <taxon>Telluria group</taxon>
        <taxon>Massilia</taxon>
    </lineage>
</organism>
<dbReference type="KEGG" id="mass:CR152_24385"/>
<dbReference type="Proteomes" id="UP000229897">
    <property type="component" value="Chromosome"/>
</dbReference>
<evidence type="ECO:0000313" key="3">
    <source>
        <dbReference type="Proteomes" id="UP000229897"/>
    </source>
</evidence>
<accession>A0A2D2DQS6</accession>
<keyword evidence="1" id="KW-0732">Signal</keyword>